<dbReference type="EMBL" id="KZ857390">
    <property type="protein sequence ID" value="RDX52433.1"/>
    <property type="molecule type" value="Genomic_DNA"/>
</dbReference>
<organism evidence="1 2">
    <name type="scientific">Lentinus brumalis</name>
    <dbReference type="NCBI Taxonomy" id="2498619"/>
    <lineage>
        <taxon>Eukaryota</taxon>
        <taxon>Fungi</taxon>
        <taxon>Dikarya</taxon>
        <taxon>Basidiomycota</taxon>
        <taxon>Agaricomycotina</taxon>
        <taxon>Agaricomycetes</taxon>
        <taxon>Polyporales</taxon>
        <taxon>Polyporaceae</taxon>
        <taxon>Lentinus</taxon>
    </lineage>
</organism>
<protein>
    <submittedName>
        <fullName evidence="1">Uncharacterized protein</fullName>
    </submittedName>
</protein>
<dbReference type="AlphaFoldDB" id="A0A371DIS5"/>
<accession>A0A371DIS5</accession>
<evidence type="ECO:0000313" key="2">
    <source>
        <dbReference type="Proteomes" id="UP000256964"/>
    </source>
</evidence>
<proteinExistence type="predicted"/>
<name>A0A371DIS5_9APHY</name>
<sequence length="167" mass="18481">MWRAYTRHRRHKYTSDEVMTMLPFPAVRLHALAVEAFLHEHAGILRADVLTTTTSRKRTDGGSHSALEGGWRRAATINFRVHARANAVGIFPIHSAPSVGRAITLREHRSAARDAKNANRMDECGLASRSFPLGLRSRFKSGDPALCSLQLYALTFTPPPPPPPPPL</sequence>
<evidence type="ECO:0000313" key="1">
    <source>
        <dbReference type="EMBL" id="RDX52433.1"/>
    </source>
</evidence>
<keyword evidence="2" id="KW-1185">Reference proteome</keyword>
<gene>
    <name evidence="1" type="ORF">OH76DRAFT_157539</name>
</gene>
<dbReference type="Proteomes" id="UP000256964">
    <property type="component" value="Unassembled WGS sequence"/>
</dbReference>
<reference evidence="1 2" key="1">
    <citation type="journal article" date="2018" name="Biotechnol. Biofuels">
        <title>Integrative visual omics of the white-rot fungus Polyporus brumalis exposes the biotechnological potential of its oxidative enzymes for delignifying raw plant biomass.</title>
        <authorList>
            <person name="Miyauchi S."/>
            <person name="Rancon A."/>
            <person name="Drula E."/>
            <person name="Hage H."/>
            <person name="Chaduli D."/>
            <person name="Favel A."/>
            <person name="Grisel S."/>
            <person name="Henrissat B."/>
            <person name="Herpoel-Gimbert I."/>
            <person name="Ruiz-Duenas F.J."/>
            <person name="Chevret D."/>
            <person name="Hainaut M."/>
            <person name="Lin J."/>
            <person name="Wang M."/>
            <person name="Pangilinan J."/>
            <person name="Lipzen A."/>
            <person name="Lesage-Meessen L."/>
            <person name="Navarro D."/>
            <person name="Riley R."/>
            <person name="Grigoriev I.V."/>
            <person name="Zhou S."/>
            <person name="Raouche S."/>
            <person name="Rosso M.N."/>
        </authorList>
    </citation>
    <scope>NUCLEOTIDE SEQUENCE [LARGE SCALE GENOMIC DNA]</scope>
    <source>
        <strain evidence="1 2">BRFM 1820</strain>
    </source>
</reference>